<keyword evidence="5 7" id="KW-0234">DNA repair</keyword>
<evidence type="ECO:0000256" key="3">
    <source>
        <dbReference type="ARBA" id="ARBA00022769"/>
    </source>
</evidence>
<dbReference type="FunFam" id="3.30.420.340:FF:000001">
    <property type="entry name" value="UvrABC system protein C"/>
    <property type="match status" value="1"/>
</dbReference>
<dbReference type="SUPFAM" id="SSF82771">
    <property type="entry name" value="GIY-YIG endonuclease"/>
    <property type="match status" value="1"/>
</dbReference>
<dbReference type="Gene3D" id="3.30.420.340">
    <property type="entry name" value="UvrC, RNAse H endonuclease domain"/>
    <property type="match status" value="1"/>
</dbReference>
<dbReference type="InterPro" id="IPR004791">
    <property type="entry name" value="UvrC"/>
</dbReference>
<dbReference type="EMBL" id="CADCXN010000001">
    <property type="protein sequence ID" value="CAA9889139.1"/>
    <property type="molecule type" value="Genomic_DNA"/>
</dbReference>
<dbReference type="Pfam" id="PF22920">
    <property type="entry name" value="UvrC_RNaseH"/>
    <property type="match status" value="1"/>
</dbReference>
<dbReference type="InterPro" id="IPR000305">
    <property type="entry name" value="GIY-YIG_endonuc"/>
</dbReference>
<evidence type="ECO:0000256" key="7">
    <source>
        <dbReference type="HAMAP-Rule" id="MF_00203"/>
    </source>
</evidence>
<feature type="domain" description="GIY-YIG" evidence="9">
    <location>
        <begin position="23"/>
        <end position="101"/>
    </location>
</feature>
<comment type="similarity">
    <text evidence="7">Belongs to the UvrC family.</text>
</comment>
<dbReference type="InterPro" id="IPR001162">
    <property type="entry name" value="UvrC_RNase_H_dom"/>
</dbReference>
<keyword evidence="3 7" id="KW-0228">DNA excision</keyword>
<evidence type="ECO:0000256" key="6">
    <source>
        <dbReference type="ARBA" id="ARBA00023236"/>
    </source>
</evidence>
<dbReference type="Pfam" id="PF14520">
    <property type="entry name" value="HHH_5"/>
    <property type="match status" value="1"/>
</dbReference>
<evidence type="ECO:0000313" key="11">
    <source>
        <dbReference type="EMBL" id="CAA9889139.1"/>
    </source>
</evidence>
<keyword evidence="11" id="KW-0378">Hydrolase</keyword>
<dbReference type="AlphaFoldDB" id="A0A8S0XQ67"/>
<keyword evidence="1 7" id="KW-0963">Cytoplasm</keyword>
<dbReference type="Gene3D" id="4.10.860.10">
    <property type="entry name" value="UVR domain"/>
    <property type="match status" value="1"/>
</dbReference>
<protein>
    <recommendedName>
        <fullName evidence="7">UvrABC system protein C</fullName>
        <shortName evidence="7">Protein UvrC</shortName>
    </recommendedName>
    <alternativeName>
        <fullName evidence="7">Excinuclease ABC subunit C</fullName>
    </alternativeName>
</protein>
<dbReference type="InterPro" id="IPR036876">
    <property type="entry name" value="UVR_dom_sf"/>
</dbReference>
<keyword evidence="11" id="KW-0255">Endonuclease</keyword>
<keyword evidence="2 7" id="KW-0227">DNA damage</keyword>
<dbReference type="PANTHER" id="PTHR30562:SF1">
    <property type="entry name" value="UVRABC SYSTEM PROTEIN C"/>
    <property type="match status" value="1"/>
</dbReference>
<dbReference type="Proteomes" id="UP000494216">
    <property type="component" value="Unassembled WGS sequence"/>
</dbReference>
<evidence type="ECO:0000256" key="5">
    <source>
        <dbReference type="ARBA" id="ARBA00023204"/>
    </source>
</evidence>
<dbReference type="GO" id="GO:0009432">
    <property type="term" value="P:SOS response"/>
    <property type="evidence" value="ECO:0007669"/>
    <property type="project" value="UniProtKB-UniRule"/>
</dbReference>
<dbReference type="InterPro" id="IPR001943">
    <property type="entry name" value="UVR_dom"/>
</dbReference>
<dbReference type="Pfam" id="PF08459">
    <property type="entry name" value="UvrC_RNaseH_dom"/>
    <property type="match status" value="1"/>
</dbReference>
<organism evidence="11 12">
    <name type="scientific">Candidatus Methylobacter favarea</name>
    <dbReference type="NCBI Taxonomy" id="2707345"/>
    <lineage>
        <taxon>Bacteria</taxon>
        <taxon>Pseudomonadati</taxon>
        <taxon>Pseudomonadota</taxon>
        <taxon>Gammaproteobacteria</taxon>
        <taxon>Methylococcales</taxon>
        <taxon>Methylococcaceae</taxon>
        <taxon>Methylobacter</taxon>
    </lineage>
</organism>
<dbReference type="InterPro" id="IPR050066">
    <property type="entry name" value="UvrABC_protein_C"/>
</dbReference>
<accession>A0A8S0XQ67</accession>
<gene>
    <name evidence="7 11" type="primary">uvrC</name>
    <name evidence="11" type="ORF">METHB2_10057</name>
</gene>
<dbReference type="NCBIfam" id="NF001824">
    <property type="entry name" value="PRK00558.1-5"/>
    <property type="match status" value="1"/>
</dbReference>
<evidence type="ECO:0000259" key="9">
    <source>
        <dbReference type="PROSITE" id="PS50164"/>
    </source>
</evidence>
<dbReference type="InterPro" id="IPR035901">
    <property type="entry name" value="GIY-YIG_endonuc_sf"/>
</dbReference>
<evidence type="ECO:0000259" key="10">
    <source>
        <dbReference type="PROSITE" id="PS50165"/>
    </source>
</evidence>
<evidence type="ECO:0000256" key="2">
    <source>
        <dbReference type="ARBA" id="ARBA00022763"/>
    </source>
</evidence>
<proteinExistence type="inferred from homology"/>
<sequence>MITLSENSENTFDVKTFLKHLTSRPGIYKMLNEQGEIIYIGKAKNLKNRVSSYFKTQTASCKQQTMVAKVAAIEVTVTRTEGEALLLECQQIKRYKPRYNICLRDDKSYPYIFLSSSQDFPQLTLHRGAKNKPGKYFGPYPSAGAARESLKLLQKIFPVRQCDDSIYNNRTRPCLQYQIERCTGPCVGLIDKQSYAQDVNSTVMFLEGKGGLLIEQLIAKMEQSAEAHDYEQAAGFRDQIAKLRVVLEKHFVHGERGDVDIIACATKLGVACVQVFFIRHGQQLGNKIFFPKITDEYDPAKIVQAFIPQYYLDKQVPHELIVSHEPEEMELLMEVLSRQAKHSVNISPNVRGERLKWLQMAGANAENSLLGKLSDKQGIYARFLSLQEELGCKELPKRLECFDISHMQGDQTVASCVVFDREGPVKSAYRRFNIEGIKSGDDYAAINQAIFRRFKRLKQGEHEAPDILFIDGGKGQVKAAQMALAELDINNVMIVGVSKGPDRKAGMEKLILPEQAQPVKITPGASGLLLIQHIRDEAHRFAITAHRQRRGKAKRQSILENIAGLGPKRRQLLLKQFGGLQGISRAGVDALCGIDGISRPLAKRIYELFHHQDDA</sequence>
<keyword evidence="11" id="KW-0540">Nuclease</keyword>
<dbReference type="GO" id="GO:0009380">
    <property type="term" value="C:excinuclease repair complex"/>
    <property type="evidence" value="ECO:0007669"/>
    <property type="project" value="InterPro"/>
</dbReference>
<keyword evidence="12" id="KW-1185">Reference proteome</keyword>
<feature type="domain" description="UVR" evidence="8">
    <location>
        <begin position="211"/>
        <end position="246"/>
    </location>
</feature>
<evidence type="ECO:0000313" key="12">
    <source>
        <dbReference type="Proteomes" id="UP000494216"/>
    </source>
</evidence>
<dbReference type="PROSITE" id="PS50165">
    <property type="entry name" value="UVRC"/>
    <property type="match status" value="1"/>
</dbReference>
<dbReference type="Gene3D" id="1.10.150.20">
    <property type="entry name" value="5' to 3' exonuclease, C-terminal subdomain"/>
    <property type="match status" value="1"/>
</dbReference>
<dbReference type="PROSITE" id="PS50151">
    <property type="entry name" value="UVR"/>
    <property type="match status" value="1"/>
</dbReference>
<reference evidence="11 12" key="1">
    <citation type="submission" date="2020-02" db="EMBL/GenBank/DDBJ databases">
        <authorList>
            <person name="Hogendoorn C."/>
        </authorList>
    </citation>
    <scope>NUCLEOTIDE SEQUENCE [LARGE SCALE GENOMIC DNA]</scope>
    <source>
        <strain evidence="11">METHB21</strain>
    </source>
</reference>
<dbReference type="FunFam" id="3.40.1440.10:FF:000001">
    <property type="entry name" value="UvrABC system protein C"/>
    <property type="match status" value="1"/>
</dbReference>
<comment type="subunit">
    <text evidence="7">Interacts with UvrB in an incision complex.</text>
</comment>
<evidence type="ECO:0000256" key="4">
    <source>
        <dbReference type="ARBA" id="ARBA00022881"/>
    </source>
</evidence>
<comment type="subcellular location">
    <subcellularLocation>
        <location evidence="7">Cytoplasm</location>
    </subcellularLocation>
</comment>
<dbReference type="GO" id="GO:0006289">
    <property type="term" value="P:nucleotide-excision repair"/>
    <property type="evidence" value="ECO:0007669"/>
    <property type="project" value="UniProtKB-UniRule"/>
</dbReference>
<dbReference type="InterPro" id="IPR010994">
    <property type="entry name" value="RuvA_2-like"/>
</dbReference>
<dbReference type="GO" id="GO:0009381">
    <property type="term" value="F:excinuclease ABC activity"/>
    <property type="evidence" value="ECO:0007669"/>
    <property type="project" value="UniProtKB-UniRule"/>
</dbReference>
<dbReference type="PANTHER" id="PTHR30562">
    <property type="entry name" value="UVRC/OXIDOREDUCTASE"/>
    <property type="match status" value="1"/>
</dbReference>
<dbReference type="Gene3D" id="3.40.1440.10">
    <property type="entry name" value="GIY-YIG endonuclease"/>
    <property type="match status" value="1"/>
</dbReference>
<feature type="domain" description="UvrC family homology region profile" evidence="10">
    <location>
        <begin position="261"/>
        <end position="484"/>
    </location>
</feature>
<evidence type="ECO:0000259" key="8">
    <source>
        <dbReference type="PROSITE" id="PS50151"/>
    </source>
</evidence>
<dbReference type="InterPro" id="IPR038476">
    <property type="entry name" value="UvrC_RNase_H_dom_sf"/>
</dbReference>
<dbReference type="GO" id="GO:0005737">
    <property type="term" value="C:cytoplasm"/>
    <property type="evidence" value="ECO:0007669"/>
    <property type="project" value="UniProtKB-SubCell"/>
</dbReference>
<keyword evidence="6 7" id="KW-0742">SOS response</keyword>
<dbReference type="NCBIfam" id="TIGR00194">
    <property type="entry name" value="uvrC"/>
    <property type="match status" value="1"/>
</dbReference>
<dbReference type="Pfam" id="PF02151">
    <property type="entry name" value="UVR"/>
    <property type="match status" value="1"/>
</dbReference>
<keyword evidence="4 7" id="KW-0267">Excision nuclease</keyword>
<dbReference type="CDD" id="cd10434">
    <property type="entry name" value="GIY-YIG_UvrC_Cho"/>
    <property type="match status" value="1"/>
</dbReference>
<dbReference type="GO" id="GO:0003677">
    <property type="term" value="F:DNA binding"/>
    <property type="evidence" value="ECO:0007669"/>
    <property type="project" value="UniProtKB-UniRule"/>
</dbReference>
<name>A0A8S0XQ67_9GAMM</name>
<dbReference type="Pfam" id="PF01541">
    <property type="entry name" value="GIY-YIG"/>
    <property type="match status" value="1"/>
</dbReference>
<comment type="function">
    <text evidence="7">The UvrABC repair system catalyzes the recognition and processing of DNA lesions. UvrC both incises the 5' and 3' sides of the lesion. The N-terminal half is responsible for the 3' incision and the C-terminal half is responsible for the 5' incision.</text>
</comment>
<comment type="caution">
    <text evidence="11">The sequence shown here is derived from an EMBL/GenBank/DDBJ whole genome shotgun (WGS) entry which is preliminary data.</text>
</comment>
<dbReference type="InterPro" id="IPR047296">
    <property type="entry name" value="GIY-YIG_UvrC_Cho"/>
</dbReference>
<dbReference type="SMART" id="SM00465">
    <property type="entry name" value="GIYc"/>
    <property type="match status" value="1"/>
</dbReference>
<dbReference type="HAMAP" id="MF_00203">
    <property type="entry name" value="UvrC"/>
    <property type="match status" value="1"/>
</dbReference>
<dbReference type="SUPFAM" id="SSF46600">
    <property type="entry name" value="C-terminal UvrC-binding domain of UvrB"/>
    <property type="match status" value="1"/>
</dbReference>
<evidence type="ECO:0000256" key="1">
    <source>
        <dbReference type="ARBA" id="ARBA00022490"/>
    </source>
</evidence>
<dbReference type="SUPFAM" id="SSF47781">
    <property type="entry name" value="RuvA domain 2-like"/>
    <property type="match status" value="1"/>
</dbReference>
<dbReference type="PROSITE" id="PS50164">
    <property type="entry name" value="GIY_YIG"/>
    <property type="match status" value="1"/>
</dbReference>